<dbReference type="AlphaFoldDB" id="A0A7C3UQ94"/>
<gene>
    <name evidence="8" type="ORF">ENX07_07045</name>
</gene>
<evidence type="ECO:0000256" key="2">
    <source>
        <dbReference type="ARBA" id="ARBA00009997"/>
    </source>
</evidence>
<dbReference type="Gene3D" id="3.90.1560.10">
    <property type="entry name" value="ComB-like"/>
    <property type="match status" value="1"/>
</dbReference>
<dbReference type="PANTHER" id="PTHR37311:SF1">
    <property type="entry name" value="2-PHOSPHOSULFOLACTATE PHOSPHATASE-RELATED"/>
    <property type="match status" value="1"/>
</dbReference>
<evidence type="ECO:0000256" key="6">
    <source>
        <dbReference type="ARBA" id="ARBA00022842"/>
    </source>
</evidence>
<accession>A0A7C3UQ94</accession>
<sequence length="241" mass="27339">MILHLYNSVPEIKDREVLRNKTVLFLDAFQSSPFFLSALSLGAKTIIPVPDVEVAIKVFKTSYSNKDALLIGEKDYEKIEGFHFSANFFQLTKETIERKTIIYHEPFSCHSLLFAEGAKEIYIGCFLNRTKICEKLRDAEEIQIISVGIEGRRPALENILLAGSIIEKLSYKGLEMNDSAQIAFATFRNLRRKLKPTLTTTERALALIEKGRKEEVEGSIQIDALPLLPLFSENRILLAED</sequence>
<evidence type="ECO:0000313" key="8">
    <source>
        <dbReference type="EMBL" id="HGE99803.1"/>
    </source>
</evidence>
<dbReference type="EMBL" id="DTMQ01000042">
    <property type="protein sequence ID" value="HGE99803.1"/>
    <property type="molecule type" value="Genomic_DNA"/>
</dbReference>
<dbReference type="SUPFAM" id="SSF142823">
    <property type="entry name" value="ComB-like"/>
    <property type="match status" value="1"/>
</dbReference>
<evidence type="ECO:0000256" key="3">
    <source>
        <dbReference type="ARBA" id="ARBA00012953"/>
    </source>
</evidence>
<comment type="similarity">
    <text evidence="2">Belongs to the ComB family.</text>
</comment>
<dbReference type="Pfam" id="PF04029">
    <property type="entry name" value="2-ph_phosp"/>
    <property type="match status" value="1"/>
</dbReference>
<protein>
    <recommendedName>
        <fullName evidence="4">Probable 2-phosphosulfolactate phosphatase</fullName>
        <ecNumber evidence="3">3.1.3.71</ecNumber>
    </recommendedName>
</protein>
<comment type="cofactor">
    <cofactor evidence="1">
        <name>Mg(2+)</name>
        <dbReference type="ChEBI" id="CHEBI:18420"/>
    </cofactor>
</comment>
<comment type="caution">
    <text evidence="8">The sequence shown here is derived from an EMBL/GenBank/DDBJ whole genome shotgun (WGS) entry which is preliminary data.</text>
</comment>
<evidence type="ECO:0000256" key="4">
    <source>
        <dbReference type="ARBA" id="ARBA00021948"/>
    </source>
</evidence>
<evidence type="ECO:0000256" key="1">
    <source>
        <dbReference type="ARBA" id="ARBA00001946"/>
    </source>
</evidence>
<evidence type="ECO:0000256" key="5">
    <source>
        <dbReference type="ARBA" id="ARBA00022801"/>
    </source>
</evidence>
<dbReference type="GO" id="GO:0000287">
    <property type="term" value="F:magnesium ion binding"/>
    <property type="evidence" value="ECO:0007669"/>
    <property type="project" value="InterPro"/>
</dbReference>
<organism evidence="8">
    <name type="scientific">candidate division WOR-3 bacterium</name>
    <dbReference type="NCBI Taxonomy" id="2052148"/>
    <lineage>
        <taxon>Bacteria</taxon>
        <taxon>Bacteria division WOR-3</taxon>
    </lineage>
</organism>
<dbReference type="InterPro" id="IPR005238">
    <property type="entry name" value="ComB-like"/>
</dbReference>
<dbReference type="GO" id="GO:0050532">
    <property type="term" value="F:2-phosphosulfolactate phosphatase activity"/>
    <property type="evidence" value="ECO:0007669"/>
    <property type="project" value="UniProtKB-EC"/>
</dbReference>
<dbReference type="GO" id="GO:0050545">
    <property type="term" value="F:sulfopyruvate decarboxylase activity"/>
    <property type="evidence" value="ECO:0007669"/>
    <property type="project" value="TreeGrafter"/>
</dbReference>
<proteinExistence type="inferred from homology"/>
<name>A0A7C3UQ94_UNCW3</name>
<dbReference type="PANTHER" id="PTHR37311">
    <property type="entry name" value="2-PHOSPHOSULFOLACTATE PHOSPHATASE-RELATED"/>
    <property type="match status" value="1"/>
</dbReference>
<evidence type="ECO:0000256" key="7">
    <source>
        <dbReference type="ARBA" id="ARBA00033711"/>
    </source>
</evidence>
<dbReference type="EC" id="3.1.3.71" evidence="3"/>
<dbReference type="InterPro" id="IPR036702">
    <property type="entry name" value="ComB-like_sf"/>
</dbReference>
<keyword evidence="5" id="KW-0378">Hydrolase</keyword>
<reference evidence="8" key="1">
    <citation type="journal article" date="2020" name="mSystems">
        <title>Genome- and Community-Level Interaction Insights into Carbon Utilization and Element Cycling Functions of Hydrothermarchaeota in Hydrothermal Sediment.</title>
        <authorList>
            <person name="Zhou Z."/>
            <person name="Liu Y."/>
            <person name="Xu W."/>
            <person name="Pan J."/>
            <person name="Luo Z.H."/>
            <person name="Li M."/>
        </authorList>
    </citation>
    <scope>NUCLEOTIDE SEQUENCE [LARGE SCALE GENOMIC DNA]</scope>
    <source>
        <strain evidence="8">SpSt-906</strain>
    </source>
</reference>
<keyword evidence="6" id="KW-0460">Magnesium</keyword>
<comment type="catalytic activity">
    <reaction evidence="7">
        <text>(2R)-O-phospho-3-sulfolactate + H2O = (2R)-3-sulfolactate + phosphate</text>
        <dbReference type="Rhea" id="RHEA:23416"/>
        <dbReference type="ChEBI" id="CHEBI:15377"/>
        <dbReference type="ChEBI" id="CHEBI:15597"/>
        <dbReference type="ChEBI" id="CHEBI:43474"/>
        <dbReference type="ChEBI" id="CHEBI:58738"/>
        <dbReference type="EC" id="3.1.3.71"/>
    </reaction>
</comment>